<sequence>MKGRLDVILNYNFQDPSLINKYTTGIFSEKHFVRHWTSTGLNALTAACLNWSGFEKYGKKLEAIKEQAFKRLQDSRVLKKFNVLNHGDCWINNIMFLYDDDGNVKDLRF</sequence>
<dbReference type="PANTHER" id="PTHR11012:SF56">
    <property type="entry name" value="CHK KINASE-LIKE DOMAIN-CONTAINING PROTEIN-RELATED"/>
    <property type="match status" value="1"/>
</dbReference>
<gene>
    <name evidence="1" type="ORF">ILUMI_14366</name>
</gene>
<feature type="non-terminal residue" evidence="1">
    <location>
        <position position="1"/>
    </location>
</feature>
<evidence type="ECO:0000313" key="2">
    <source>
        <dbReference type="Proteomes" id="UP000801492"/>
    </source>
</evidence>
<dbReference type="Pfam" id="PF02958">
    <property type="entry name" value="EcKL"/>
    <property type="match status" value="1"/>
</dbReference>
<keyword evidence="2" id="KW-1185">Reference proteome</keyword>
<dbReference type="Proteomes" id="UP000801492">
    <property type="component" value="Unassembled WGS sequence"/>
</dbReference>
<organism evidence="1 2">
    <name type="scientific">Ignelater luminosus</name>
    <name type="common">Cucubano</name>
    <name type="synonym">Pyrophorus luminosus</name>
    <dbReference type="NCBI Taxonomy" id="2038154"/>
    <lineage>
        <taxon>Eukaryota</taxon>
        <taxon>Metazoa</taxon>
        <taxon>Ecdysozoa</taxon>
        <taxon>Arthropoda</taxon>
        <taxon>Hexapoda</taxon>
        <taxon>Insecta</taxon>
        <taxon>Pterygota</taxon>
        <taxon>Neoptera</taxon>
        <taxon>Endopterygota</taxon>
        <taxon>Coleoptera</taxon>
        <taxon>Polyphaga</taxon>
        <taxon>Elateriformia</taxon>
        <taxon>Elateroidea</taxon>
        <taxon>Elateridae</taxon>
        <taxon>Agrypninae</taxon>
        <taxon>Pyrophorini</taxon>
        <taxon>Ignelater</taxon>
    </lineage>
</organism>
<dbReference type="PANTHER" id="PTHR11012">
    <property type="entry name" value="PROTEIN KINASE-LIKE DOMAIN-CONTAINING"/>
    <property type="match status" value="1"/>
</dbReference>
<reference evidence="1" key="1">
    <citation type="submission" date="2019-08" db="EMBL/GenBank/DDBJ databases">
        <title>The genome of the North American firefly Photinus pyralis.</title>
        <authorList>
            <consortium name="Photinus pyralis genome working group"/>
            <person name="Fallon T.R."/>
            <person name="Sander Lower S.E."/>
            <person name="Weng J.-K."/>
        </authorList>
    </citation>
    <scope>NUCLEOTIDE SEQUENCE</scope>
    <source>
        <strain evidence="1">TRF0915ILg1</strain>
        <tissue evidence="1">Whole body</tissue>
    </source>
</reference>
<dbReference type="SUPFAM" id="SSF56112">
    <property type="entry name" value="Protein kinase-like (PK-like)"/>
    <property type="match status" value="1"/>
</dbReference>
<name>A0A8K0G7U1_IGNLU</name>
<evidence type="ECO:0008006" key="3">
    <source>
        <dbReference type="Google" id="ProtNLM"/>
    </source>
</evidence>
<dbReference type="OrthoDB" id="8250698at2759"/>
<proteinExistence type="predicted"/>
<dbReference type="EMBL" id="VTPC01022225">
    <property type="protein sequence ID" value="KAF2891807.1"/>
    <property type="molecule type" value="Genomic_DNA"/>
</dbReference>
<dbReference type="AlphaFoldDB" id="A0A8K0G7U1"/>
<dbReference type="InterPro" id="IPR011009">
    <property type="entry name" value="Kinase-like_dom_sf"/>
</dbReference>
<accession>A0A8K0G7U1</accession>
<dbReference type="InterPro" id="IPR004119">
    <property type="entry name" value="EcKL"/>
</dbReference>
<comment type="caution">
    <text evidence="1">The sequence shown here is derived from an EMBL/GenBank/DDBJ whole genome shotgun (WGS) entry which is preliminary data.</text>
</comment>
<protein>
    <recommendedName>
        <fullName evidence="3">CHK kinase-like domain-containing protein</fullName>
    </recommendedName>
</protein>
<evidence type="ECO:0000313" key="1">
    <source>
        <dbReference type="EMBL" id="KAF2891807.1"/>
    </source>
</evidence>